<protein>
    <submittedName>
        <fullName evidence="1">B27b5cc9-8514-4440-8b66-eefabde4898f</fullName>
    </submittedName>
</protein>
<keyword evidence="2" id="KW-1185">Reference proteome</keyword>
<name>A0A8H2VWW5_9HELO</name>
<organism evidence="1 2">
    <name type="scientific">Sclerotinia trifoliorum</name>
    <dbReference type="NCBI Taxonomy" id="28548"/>
    <lineage>
        <taxon>Eukaryota</taxon>
        <taxon>Fungi</taxon>
        <taxon>Dikarya</taxon>
        <taxon>Ascomycota</taxon>
        <taxon>Pezizomycotina</taxon>
        <taxon>Leotiomycetes</taxon>
        <taxon>Helotiales</taxon>
        <taxon>Sclerotiniaceae</taxon>
        <taxon>Sclerotinia</taxon>
    </lineage>
</organism>
<dbReference type="EMBL" id="CAJHIA010000017">
    <property type="protein sequence ID" value="CAD6446263.1"/>
    <property type="molecule type" value="Genomic_DNA"/>
</dbReference>
<evidence type="ECO:0000313" key="1">
    <source>
        <dbReference type="EMBL" id="CAD6446263.1"/>
    </source>
</evidence>
<accession>A0A8H2VWW5</accession>
<evidence type="ECO:0000313" key="2">
    <source>
        <dbReference type="Proteomes" id="UP000624404"/>
    </source>
</evidence>
<dbReference type="Proteomes" id="UP000624404">
    <property type="component" value="Unassembled WGS sequence"/>
</dbReference>
<comment type="caution">
    <text evidence="1">The sequence shown here is derived from an EMBL/GenBank/DDBJ whole genome shotgun (WGS) entry which is preliminary data.</text>
</comment>
<dbReference type="AlphaFoldDB" id="A0A8H2VWW5"/>
<reference evidence="1" key="1">
    <citation type="submission" date="2020-10" db="EMBL/GenBank/DDBJ databases">
        <authorList>
            <person name="Kusch S."/>
        </authorList>
    </citation>
    <scope>NUCLEOTIDE SEQUENCE</scope>
    <source>
        <strain evidence="1">SwB9</strain>
    </source>
</reference>
<proteinExistence type="predicted"/>
<gene>
    <name evidence="1" type="ORF">SCLTRI_LOCUS5968</name>
</gene>
<sequence length="61" mass="6841">MVSPPQMEWEERTRTAGSYTWRVATFSLAFAGNAFYGLRENCDTVGSGTQGYSLKRIFSPL</sequence>